<dbReference type="Proteomes" id="UP001634394">
    <property type="component" value="Unassembled WGS sequence"/>
</dbReference>
<sequence length="58" mass="6787">MAKEKKWDREFPVKLSPKSLRIVDGWEIVAETIEVDRSIVVEEKEEEEKKSREGRGGE</sequence>
<name>A0ABD3W0Y9_SINWO</name>
<gene>
    <name evidence="1" type="ORF">ACJMK2_040431</name>
</gene>
<evidence type="ECO:0000313" key="1">
    <source>
        <dbReference type="EMBL" id="KAL3867544.1"/>
    </source>
</evidence>
<reference evidence="1 2" key="1">
    <citation type="submission" date="2024-11" db="EMBL/GenBank/DDBJ databases">
        <title>Chromosome-level genome assembly of the freshwater bivalve Anodonta woodiana.</title>
        <authorList>
            <person name="Chen X."/>
        </authorList>
    </citation>
    <scope>NUCLEOTIDE SEQUENCE [LARGE SCALE GENOMIC DNA]</scope>
    <source>
        <strain evidence="1">MN2024</strain>
        <tissue evidence="1">Gills</tissue>
    </source>
</reference>
<comment type="caution">
    <text evidence="1">The sequence shown here is derived from an EMBL/GenBank/DDBJ whole genome shotgun (WGS) entry which is preliminary data.</text>
</comment>
<protein>
    <submittedName>
        <fullName evidence="1">Uncharacterized protein</fullName>
    </submittedName>
</protein>
<keyword evidence="2" id="KW-1185">Reference proteome</keyword>
<accession>A0ABD3W0Y9</accession>
<dbReference type="EMBL" id="JBJQND010000008">
    <property type="protein sequence ID" value="KAL3867544.1"/>
    <property type="molecule type" value="Genomic_DNA"/>
</dbReference>
<proteinExistence type="predicted"/>
<organism evidence="1 2">
    <name type="scientific">Sinanodonta woodiana</name>
    <name type="common">Chinese pond mussel</name>
    <name type="synonym">Anodonta woodiana</name>
    <dbReference type="NCBI Taxonomy" id="1069815"/>
    <lineage>
        <taxon>Eukaryota</taxon>
        <taxon>Metazoa</taxon>
        <taxon>Spiralia</taxon>
        <taxon>Lophotrochozoa</taxon>
        <taxon>Mollusca</taxon>
        <taxon>Bivalvia</taxon>
        <taxon>Autobranchia</taxon>
        <taxon>Heteroconchia</taxon>
        <taxon>Palaeoheterodonta</taxon>
        <taxon>Unionida</taxon>
        <taxon>Unionoidea</taxon>
        <taxon>Unionidae</taxon>
        <taxon>Unioninae</taxon>
        <taxon>Sinanodonta</taxon>
    </lineage>
</organism>
<dbReference type="AlphaFoldDB" id="A0ABD3W0Y9"/>
<evidence type="ECO:0000313" key="2">
    <source>
        <dbReference type="Proteomes" id="UP001634394"/>
    </source>
</evidence>